<dbReference type="PROSITE" id="PS00477">
    <property type="entry name" value="ALPHA_2_MACROGLOBULIN"/>
    <property type="match status" value="1"/>
</dbReference>
<evidence type="ECO:0000256" key="8">
    <source>
        <dbReference type="ARBA" id="ARBA00023157"/>
    </source>
</evidence>
<dbReference type="CDD" id="cd00017">
    <property type="entry name" value="ANATO"/>
    <property type="match status" value="1"/>
</dbReference>
<dbReference type="GeneID" id="108415707"/>
<dbReference type="SUPFAM" id="SSF48239">
    <property type="entry name" value="Terpenoid cyclases/Protein prenyltransferases"/>
    <property type="match status" value="1"/>
</dbReference>
<dbReference type="InterPro" id="IPR009048">
    <property type="entry name" value="A-macroglobulin_rcpt-bd"/>
</dbReference>
<evidence type="ECO:0008006" key="15">
    <source>
        <dbReference type="Google" id="ProtNLM"/>
    </source>
</evidence>
<dbReference type="SUPFAM" id="SSF50242">
    <property type="entry name" value="TIMP-like"/>
    <property type="match status" value="1"/>
</dbReference>
<dbReference type="PANTHER" id="PTHR11412">
    <property type="entry name" value="MACROGLOBULIN / COMPLEMENT"/>
    <property type="match status" value="1"/>
</dbReference>
<dbReference type="InterPro" id="IPR018081">
    <property type="entry name" value="Anaphylatoxin_comp_syst"/>
</dbReference>
<dbReference type="GO" id="GO:0004867">
    <property type="term" value="F:serine-type endopeptidase inhibitor activity"/>
    <property type="evidence" value="ECO:0007669"/>
    <property type="project" value="UniProtKB-KW"/>
</dbReference>
<dbReference type="FunFam" id="2.60.40.690:FF:000002">
    <property type="entry name" value="Complement C4 isoform-A"/>
    <property type="match status" value="1"/>
</dbReference>
<organism evidence="13 14">
    <name type="scientific">Pygocentrus nattereri</name>
    <name type="common">Red-bellied piranha</name>
    <dbReference type="NCBI Taxonomy" id="42514"/>
    <lineage>
        <taxon>Eukaryota</taxon>
        <taxon>Metazoa</taxon>
        <taxon>Chordata</taxon>
        <taxon>Craniata</taxon>
        <taxon>Vertebrata</taxon>
        <taxon>Euteleostomi</taxon>
        <taxon>Actinopterygii</taxon>
        <taxon>Neopterygii</taxon>
        <taxon>Teleostei</taxon>
        <taxon>Ostariophysi</taxon>
        <taxon>Characiformes</taxon>
        <taxon>Characoidei</taxon>
        <taxon>Pygocentrus</taxon>
    </lineage>
</organism>
<dbReference type="SMART" id="SM01419">
    <property type="entry name" value="Thiol-ester_cl"/>
    <property type="match status" value="1"/>
</dbReference>
<dbReference type="Gene3D" id="2.60.40.690">
    <property type="entry name" value="Alpha-macroglobulin, receptor-binding domain"/>
    <property type="match status" value="1"/>
</dbReference>
<dbReference type="Pfam" id="PF01821">
    <property type="entry name" value="ANATO"/>
    <property type="match status" value="1"/>
</dbReference>
<dbReference type="Gene3D" id="1.50.10.20">
    <property type="match status" value="1"/>
</dbReference>
<evidence type="ECO:0000256" key="7">
    <source>
        <dbReference type="ARBA" id="ARBA00022966"/>
    </source>
</evidence>
<dbReference type="Ensembl" id="ENSPNAT00000043350.1">
    <property type="protein sequence ID" value="ENSPNAP00000045289.1"/>
    <property type="gene ID" value="ENSPNAG00000037365.1"/>
</dbReference>
<dbReference type="SMART" id="SM01359">
    <property type="entry name" value="A2M_N_2"/>
    <property type="match status" value="1"/>
</dbReference>
<evidence type="ECO:0000313" key="13">
    <source>
        <dbReference type="Ensembl" id="ENSPNAP00000045289.1"/>
    </source>
</evidence>
<dbReference type="InterPro" id="IPR018933">
    <property type="entry name" value="Netrin_module_non-TIMP"/>
</dbReference>
<dbReference type="InterPro" id="IPR047565">
    <property type="entry name" value="Alpha-macroglob_thiol-ester_cl"/>
</dbReference>
<dbReference type="GO" id="GO:0005615">
    <property type="term" value="C:extracellular space"/>
    <property type="evidence" value="ECO:0007669"/>
    <property type="project" value="InterPro"/>
</dbReference>
<dbReference type="CTD" id="721"/>
<protein>
    <recommendedName>
        <fullName evidence="15">Complement 4B (Chido blood group)</fullName>
    </recommendedName>
</protein>
<comment type="subcellular location">
    <subcellularLocation>
        <location evidence="1">Secreted</location>
    </subcellularLocation>
</comment>
<reference evidence="13 14" key="1">
    <citation type="submission" date="2020-10" db="EMBL/GenBank/DDBJ databases">
        <title>Pygocentrus nattereri (red-bellied piranha) genome, fPygNat1, primary haplotype.</title>
        <authorList>
            <person name="Myers G."/>
            <person name="Meyer A."/>
            <person name="Karagic N."/>
            <person name="Pippel M."/>
            <person name="Winkler S."/>
            <person name="Tracey A."/>
            <person name="Wood J."/>
            <person name="Formenti G."/>
            <person name="Howe K."/>
            <person name="Fedrigo O."/>
            <person name="Jarvis E.D."/>
        </authorList>
    </citation>
    <scope>NUCLEOTIDE SEQUENCE [LARGE SCALE GENOMIC DNA]</scope>
</reference>
<dbReference type="PANTHER" id="PTHR11412:SF144">
    <property type="entry name" value="COMPLEMENT C4-B"/>
    <property type="match status" value="1"/>
</dbReference>
<evidence type="ECO:0000256" key="9">
    <source>
        <dbReference type="ARBA" id="ARBA00023180"/>
    </source>
</evidence>
<dbReference type="SUPFAM" id="SSF49410">
    <property type="entry name" value="Alpha-macroglobulin receptor domain"/>
    <property type="match status" value="1"/>
</dbReference>
<dbReference type="Gene3D" id="6.20.50.160">
    <property type="match status" value="1"/>
</dbReference>
<dbReference type="Gene3D" id="2.60.40.1940">
    <property type="match status" value="1"/>
</dbReference>
<feature type="chain" id="PRO_5043747874" description="Complement 4B (Chido blood group)" evidence="10">
    <location>
        <begin position="21"/>
        <end position="1709"/>
    </location>
</feature>
<dbReference type="Pfam" id="PF00207">
    <property type="entry name" value="A2M"/>
    <property type="match status" value="1"/>
</dbReference>
<dbReference type="PROSITE" id="PS50189">
    <property type="entry name" value="NTR"/>
    <property type="match status" value="1"/>
</dbReference>
<dbReference type="Pfam" id="PF01759">
    <property type="entry name" value="NTR"/>
    <property type="match status" value="1"/>
</dbReference>
<sequence length="1709" mass="190046">MGSVLYLLLCSTFTAQLVSADRFLVTAPSVFHVGVTEQVVVQVGDAPVSVTCYLEQEVKRVRMSELGTISITQKGQIGKLGLKVPVDKVAELTSADGQPPYLNLVCDVGQRKRQAARVLVSPHRGYIFIQTDQPIYNPSQTVQYRIFVLDHAMRPTSDMIFVHIINAEGNTIKKVQYKVTHGIFSKRFHIPDLSQPGVWKIKAHYKGDEKSASVREFKVQKFVLPSFGVSILPESGYLLVTAGHFKFSVGASYSYGKTISGGFHCRFGVRTGSDDIKFIKGLEKTGPIQAGKADVSLSLSDVQQKLQSTTLQHLAEGGAQFYIGVTVTDKISGEVQETEVFLPIVSQPYLVDLSRTRSHYIPQMPLDVVVVVRTPNGSPAKGVPVKIDVSNTVEKSFIKNTDDEGIVTHPCNLVQSPPDITLEVTVDGVKSTKTILPSTSSSNSFLYISVNNKVFSPGNTLNAAFNIVNGNRADKYIYYMVVNKGVVIDSGSHEGEDLSRVDIQIKAEMTPSFRLIGYYYHSSGEVVADSVWVDVKDSCEGKIEVKEADPRSHYSPGDVIKLNVDVGIQSKVKVALLAVDKAIYALNTQNKLTPKQVFSSMQSYDLGCSYGGGKDTTAVFNDAGLTFISHSKTVKSQMRKGLSCDSGFRRQRRAIDLQKEMTKKESEFEDAALQRCCRHGLTLIPMQLTCEERKKRIGKTESQACVDAFLKCCQFAMMLREKKRQEDKRSGHGRTAGAADFEDFFDIEMQRIRQNFPPSFEFKEITVNGKAEHIIAAPDSITTWEIQAISLSSLHGFCVADPLDIRVFKAVFIALRLPYSVKRNEQLAIVVVIYNYGTEDKELVVQMKPTDGLCSPGSESSSSSINIVVGAKSSEVVTFSAVPLKEGEIPITVHLYDQEFDMGVDAIQKTLLVLTEGVQMRKEESHLINLDGRSDKIILIDAEFSNMTVPGSTTNMFVKVEEDVFSTAAAMPLLSPSKVESLIRAPSGCAEQTMIKMSPTALSIRYLDNSNRWLELSAGTRDTALEYVQRAYDRLLTEFRKDDGSYGAWRSRPSSHWLTALVVKVLSLVAECELVANGDQQIVSQLEIRRPVNYLINNQNKDGSFSDPHPVIHREMQGGIGGLEQEVSLTAFITIALKRSLPFLDMETDAVKASITRATAFLLSRVDQLERPYAVAITAYCLSTCLPEKTLALSAWSKLQSLARREGECKVWRANEGMRLAGEQTRYLVPPAVALTVETTAYALLTALAHGDTEEAKAAACFLSSQENYEGGFKSTQDTIMALEALSEYAIQRPESPFRVINVQFTSPGRSVMEKLVLDKQGEKVEAELTRLVGGSITAKFSGKGEAKIKVVKAYYDLDPFVNCEDLSINVTVTGKVEYTAHVTETYDYYDYGKDEPSEREEEEEDFPRSAIEWFDVRSRRRRDTQQRSEDTLLYKVCVSHSLRQNLSGMAIADITLLSGFEPNTEDLDKLKDLADKYISHYEVSQGRVLLYFNEIVEGDVCVMFEAVQKVPIGLVQPAPATFYDYYEPDRRCSVFYAAPRRSKLVSVLCSEDVCQCAERGCFKEKNTFESQITKKDRFRHACYSPVMDYGFVVELLSVNEASSFQLYTANVTEVLKYSGKFSVEDGDIKVFAKRKHCKSELEIGKTYLIMGNDGTSTASKGLTHYLLDSNTWVEQKPEVGKCRASNKGPYCRQFRDFLSEYQTNGCSL</sequence>
<name>A0AAR2J4W1_PYGNA</name>
<feature type="domain" description="Anaphylatoxin-like" evidence="11">
    <location>
        <begin position="676"/>
        <end position="713"/>
    </location>
</feature>
<keyword evidence="7" id="KW-0882">Thioester bond</keyword>
<evidence type="ECO:0000256" key="1">
    <source>
        <dbReference type="ARBA" id="ARBA00004613"/>
    </source>
</evidence>
<keyword evidence="6" id="KW-0722">Serine protease inhibitor</keyword>
<dbReference type="InterPro" id="IPR011625">
    <property type="entry name" value="A2M_N_BRD"/>
</dbReference>
<evidence type="ECO:0000256" key="2">
    <source>
        <dbReference type="ARBA" id="ARBA00010952"/>
    </source>
</evidence>
<dbReference type="Gene3D" id="2.20.130.20">
    <property type="match status" value="1"/>
</dbReference>
<dbReference type="InterPro" id="IPR008993">
    <property type="entry name" value="TIMP-like_OB-fold"/>
</dbReference>
<dbReference type="InterPro" id="IPR041555">
    <property type="entry name" value="MG3"/>
</dbReference>
<dbReference type="GeneTree" id="ENSGT00940000155739"/>
<dbReference type="InterPro" id="IPR040839">
    <property type="entry name" value="MG4"/>
</dbReference>
<evidence type="ECO:0000259" key="11">
    <source>
        <dbReference type="PROSITE" id="PS01178"/>
    </source>
</evidence>
<evidence type="ECO:0000256" key="5">
    <source>
        <dbReference type="ARBA" id="ARBA00022729"/>
    </source>
</evidence>
<dbReference type="Pfam" id="PF17789">
    <property type="entry name" value="MG4"/>
    <property type="match status" value="1"/>
</dbReference>
<dbReference type="InterPro" id="IPR001599">
    <property type="entry name" value="Macroglobln_a2"/>
</dbReference>
<dbReference type="PROSITE" id="PS01178">
    <property type="entry name" value="ANAPHYLATOXIN_2"/>
    <property type="match status" value="1"/>
</dbReference>
<dbReference type="SMART" id="SM00104">
    <property type="entry name" value="ANATO"/>
    <property type="match status" value="1"/>
</dbReference>
<accession>A0AAR2J4W1</accession>
<dbReference type="Gene3D" id="2.60.120.1540">
    <property type="match status" value="1"/>
</dbReference>
<dbReference type="RefSeq" id="XP_037393149.1">
    <property type="nucleotide sequence ID" value="XM_037537252.1"/>
</dbReference>
<keyword evidence="3" id="KW-0964">Secreted</keyword>
<evidence type="ECO:0000256" key="4">
    <source>
        <dbReference type="ARBA" id="ARBA00022690"/>
    </source>
</evidence>
<evidence type="ECO:0000256" key="10">
    <source>
        <dbReference type="SAM" id="SignalP"/>
    </source>
</evidence>
<dbReference type="InterPro" id="IPR050473">
    <property type="entry name" value="A2M/Complement_sys"/>
</dbReference>
<dbReference type="InterPro" id="IPR001134">
    <property type="entry name" value="Netrin_domain"/>
</dbReference>
<dbReference type="InterPro" id="IPR002890">
    <property type="entry name" value="MG2"/>
</dbReference>
<dbReference type="SMART" id="SM01361">
    <property type="entry name" value="A2M_recep"/>
    <property type="match status" value="1"/>
</dbReference>
<dbReference type="GO" id="GO:0006956">
    <property type="term" value="P:complement activation"/>
    <property type="evidence" value="ECO:0007669"/>
    <property type="project" value="TreeGrafter"/>
</dbReference>
<proteinExistence type="inferred from homology"/>
<dbReference type="Gene3D" id="2.60.40.10">
    <property type="entry name" value="Immunoglobulins"/>
    <property type="match status" value="2"/>
</dbReference>
<dbReference type="FunFam" id="2.60.40.1930:FF:000001">
    <property type="entry name" value="CD109 isoform 3"/>
    <property type="match status" value="1"/>
</dbReference>
<evidence type="ECO:0000313" key="14">
    <source>
        <dbReference type="Proteomes" id="UP001501920"/>
    </source>
</evidence>
<dbReference type="Gene3D" id="2.60.40.1930">
    <property type="match status" value="3"/>
</dbReference>
<reference evidence="13" key="2">
    <citation type="submission" date="2025-08" db="UniProtKB">
        <authorList>
            <consortium name="Ensembl"/>
        </authorList>
    </citation>
    <scope>IDENTIFICATION</scope>
</reference>
<evidence type="ECO:0000256" key="6">
    <source>
        <dbReference type="ARBA" id="ARBA00022900"/>
    </source>
</evidence>
<dbReference type="Pfam" id="PF17791">
    <property type="entry name" value="MG3"/>
    <property type="match status" value="1"/>
</dbReference>
<keyword evidence="8" id="KW-1015">Disulfide bond</keyword>
<dbReference type="InterPro" id="IPR036595">
    <property type="entry name" value="A-macroglobulin_rcpt-bd_sf"/>
</dbReference>
<dbReference type="InterPro" id="IPR011626">
    <property type="entry name" value="Alpha-macroglobulin_TED"/>
</dbReference>
<reference evidence="13" key="3">
    <citation type="submission" date="2025-09" db="UniProtKB">
        <authorList>
            <consortium name="Ensembl"/>
        </authorList>
    </citation>
    <scope>IDENTIFICATION</scope>
</reference>
<feature type="signal peptide" evidence="10">
    <location>
        <begin position="1"/>
        <end position="20"/>
    </location>
</feature>
<keyword evidence="14" id="KW-1185">Reference proteome</keyword>
<dbReference type="CDD" id="cd02896">
    <property type="entry name" value="complement_C3_C4_C5"/>
    <property type="match status" value="1"/>
</dbReference>
<dbReference type="Proteomes" id="UP001501920">
    <property type="component" value="Chromosome 3"/>
</dbReference>
<dbReference type="Pfam" id="PF07677">
    <property type="entry name" value="A2M_recep"/>
    <property type="match status" value="1"/>
</dbReference>
<feature type="domain" description="NTR" evidence="12">
    <location>
        <begin position="1562"/>
        <end position="1707"/>
    </location>
</feature>
<dbReference type="Pfam" id="PF01835">
    <property type="entry name" value="MG2"/>
    <property type="match status" value="1"/>
</dbReference>
<dbReference type="SMART" id="SM00643">
    <property type="entry name" value="C345C"/>
    <property type="match status" value="1"/>
</dbReference>
<keyword evidence="4" id="KW-0646">Protease inhibitor</keyword>
<keyword evidence="5 10" id="KW-0732">Signal</keyword>
<evidence type="ECO:0000256" key="3">
    <source>
        <dbReference type="ARBA" id="ARBA00022525"/>
    </source>
</evidence>
<dbReference type="SUPFAM" id="SSF47686">
    <property type="entry name" value="Anaphylotoxins (complement system)"/>
    <property type="match status" value="1"/>
</dbReference>
<dbReference type="Gene3D" id="2.40.50.120">
    <property type="match status" value="1"/>
</dbReference>
<dbReference type="Pfam" id="PF07678">
    <property type="entry name" value="TED_complement"/>
    <property type="match status" value="1"/>
</dbReference>
<dbReference type="InterPro" id="IPR000020">
    <property type="entry name" value="Anaphylatoxin/fibulin"/>
</dbReference>
<keyword evidence="9" id="KW-0325">Glycoprotein</keyword>
<dbReference type="InterPro" id="IPR019742">
    <property type="entry name" value="MacrogloblnA2_CS"/>
</dbReference>
<comment type="similarity">
    <text evidence="2">Belongs to the protease inhibitor I39 (alpha-2-macroglobulin) family.</text>
</comment>
<dbReference type="Gene3D" id="1.20.91.20">
    <property type="entry name" value="Anaphylotoxins (complement system)"/>
    <property type="match status" value="1"/>
</dbReference>
<dbReference type="Pfam" id="PF07703">
    <property type="entry name" value="A2M_BRD"/>
    <property type="match status" value="1"/>
</dbReference>
<dbReference type="SMART" id="SM01360">
    <property type="entry name" value="A2M"/>
    <property type="match status" value="1"/>
</dbReference>
<evidence type="ECO:0000259" key="12">
    <source>
        <dbReference type="PROSITE" id="PS50189"/>
    </source>
</evidence>
<dbReference type="InterPro" id="IPR008930">
    <property type="entry name" value="Terpenoid_cyclase/PrenylTrfase"/>
</dbReference>
<dbReference type="InterPro" id="IPR013783">
    <property type="entry name" value="Ig-like_fold"/>
</dbReference>